<evidence type="ECO:0000256" key="2">
    <source>
        <dbReference type="SAM" id="MobiDB-lite"/>
    </source>
</evidence>
<feature type="compositionally biased region" description="Pro residues" evidence="2">
    <location>
        <begin position="340"/>
        <end position="353"/>
    </location>
</feature>
<evidence type="ECO:0000313" key="4">
    <source>
        <dbReference type="Proteomes" id="UP000186817"/>
    </source>
</evidence>
<keyword evidence="1" id="KW-0175">Coiled coil</keyword>
<organism evidence="3 4">
    <name type="scientific">Symbiodinium microadriaticum</name>
    <name type="common">Dinoflagellate</name>
    <name type="synonym">Zooxanthella microadriatica</name>
    <dbReference type="NCBI Taxonomy" id="2951"/>
    <lineage>
        <taxon>Eukaryota</taxon>
        <taxon>Sar</taxon>
        <taxon>Alveolata</taxon>
        <taxon>Dinophyceae</taxon>
        <taxon>Suessiales</taxon>
        <taxon>Symbiodiniaceae</taxon>
        <taxon>Symbiodinium</taxon>
    </lineage>
</organism>
<feature type="region of interest" description="Disordered" evidence="2">
    <location>
        <begin position="314"/>
        <end position="378"/>
    </location>
</feature>
<dbReference type="AlphaFoldDB" id="A0A1Q9E1Y3"/>
<dbReference type="Proteomes" id="UP000186817">
    <property type="component" value="Unassembled WGS sequence"/>
</dbReference>
<evidence type="ECO:0000313" key="3">
    <source>
        <dbReference type="EMBL" id="OLQ01430.1"/>
    </source>
</evidence>
<gene>
    <name evidence="3" type="ORF">AK812_SmicGene15824</name>
</gene>
<protein>
    <submittedName>
        <fullName evidence="3">Uncharacterized protein</fullName>
    </submittedName>
</protein>
<feature type="region of interest" description="Disordered" evidence="2">
    <location>
        <begin position="1"/>
        <end position="95"/>
    </location>
</feature>
<comment type="caution">
    <text evidence="3">The sequence shown here is derived from an EMBL/GenBank/DDBJ whole genome shotgun (WGS) entry which is preliminary data.</text>
</comment>
<evidence type="ECO:0000256" key="1">
    <source>
        <dbReference type="SAM" id="Coils"/>
    </source>
</evidence>
<feature type="region of interest" description="Disordered" evidence="2">
    <location>
        <begin position="233"/>
        <end position="302"/>
    </location>
</feature>
<dbReference type="EMBL" id="LSRX01000292">
    <property type="protein sequence ID" value="OLQ01430.1"/>
    <property type="molecule type" value="Genomic_DNA"/>
</dbReference>
<dbReference type="OrthoDB" id="10385496at2759"/>
<feature type="compositionally biased region" description="Low complexity" evidence="2">
    <location>
        <begin position="14"/>
        <end position="25"/>
    </location>
</feature>
<proteinExistence type="predicted"/>
<keyword evidence="4" id="KW-1185">Reference proteome</keyword>
<feature type="coiled-coil region" evidence="1">
    <location>
        <begin position="120"/>
        <end position="147"/>
    </location>
</feature>
<feature type="compositionally biased region" description="Low complexity" evidence="2">
    <location>
        <begin position="247"/>
        <end position="256"/>
    </location>
</feature>
<sequence length="551" mass="59566">MGGGRRKQAWADESQGWGSQQQKWQLWEGSWSASPKHGTKYTQGLRYDQFLTKGQGKGGKSQPGFPPEDTTSEPSGNHGALKDIQKVLSQARRSDTRVRKLMEEEEFKKRQWKAFEDYSRKAFIKQKKSYEADLARIAEEKSQAETLGRQAAQSVYGIVLRGTQEETVEEAPAGRDAWDNLWETEAEEPEVSDTGFFAGALAAAREAASHAAGPAETPPGRMVRVRPMSPAAEVPASAYGPPPVADPYMSTPSATMPTPPGHAHPGEAFGPAPRPRPGGHANAQRLPIKHGPQAAVRTTPPPGRALEARLQARRAAMTGEAPTPTSGEGSAMRPFHGGHGPPPVNPPPGPPGLENPVPATGPGPGLRPNIVEDNEAGGLSPFESDSLAAFMELWPVFQVWAAPKELVLLQKGNRAPKLQWWFRNLPVLSYQRLVTFESGNPDLPDILGAADVAFPEDLASVVFRNFSGVVRDHQPQDSVPALVTTDRANVAAFGPGSAEQDRHIPTPAEYRGREATQDAHEAMGLVEAEDLEELVEAAVQAIFVVFAPRFH</sequence>
<reference evidence="3 4" key="1">
    <citation type="submission" date="2016-02" db="EMBL/GenBank/DDBJ databases">
        <title>Genome analysis of coral dinoflagellate symbionts highlights evolutionary adaptations to a symbiotic lifestyle.</title>
        <authorList>
            <person name="Aranda M."/>
            <person name="Li Y."/>
            <person name="Liew Y.J."/>
            <person name="Baumgarten S."/>
            <person name="Simakov O."/>
            <person name="Wilson M."/>
            <person name="Piel J."/>
            <person name="Ashoor H."/>
            <person name="Bougouffa S."/>
            <person name="Bajic V.B."/>
            <person name="Ryu T."/>
            <person name="Ravasi T."/>
            <person name="Bayer T."/>
            <person name="Micklem G."/>
            <person name="Kim H."/>
            <person name="Bhak J."/>
            <person name="Lajeunesse T.C."/>
            <person name="Voolstra C.R."/>
        </authorList>
    </citation>
    <scope>NUCLEOTIDE SEQUENCE [LARGE SCALE GENOMIC DNA]</scope>
    <source>
        <strain evidence="3 4">CCMP2467</strain>
    </source>
</reference>
<name>A0A1Q9E1Y3_SYMMI</name>
<accession>A0A1Q9E1Y3</accession>